<dbReference type="Gene3D" id="3.60.10.10">
    <property type="entry name" value="Endonuclease/exonuclease/phosphatase"/>
    <property type="match status" value="1"/>
</dbReference>
<dbReference type="NCBIfam" id="TIGR00195">
    <property type="entry name" value="exoDNase_III"/>
    <property type="match status" value="1"/>
</dbReference>
<evidence type="ECO:0000313" key="7">
    <source>
        <dbReference type="EMBL" id="GAH25469.1"/>
    </source>
</evidence>
<comment type="similarity">
    <text evidence="2">Belongs to the DNA repair enzymes AP/ExoA family.</text>
</comment>
<comment type="cofactor">
    <cofactor evidence="1">
        <name>Mg(2+)</name>
        <dbReference type="ChEBI" id="CHEBI:18420"/>
    </cofactor>
</comment>
<dbReference type="SUPFAM" id="SSF56219">
    <property type="entry name" value="DNase I-like"/>
    <property type="match status" value="1"/>
</dbReference>
<evidence type="ECO:0000256" key="5">
    <source>
        <dbReference type="ARBA" id="ARBA00022842"/>
    </source>
</evidence>
<accession>X1F7Y1</accession>
<dbReference type="GO" id="GO:0006284">
    <property type="term" value="P:base-excision repair"/>
    <property type="evidence" value="ECO:0007669"/>
    <property type="project" value="TreeGrafter"/>
</dbReference>
<dbReference type="PROSITE" id="PS00726">
    <property type="entry name" value="AP_NUCLEASE_F1_1"/>
    <property type="match status" value="1"/>
</dbReference>
<gene>
    <name evidence="7" type="ORF">S03H2_00167</name>
</gene>
<dbReference type="Pfam" id="PF03372">
    <property type="entry name" value="Exo_endo_phos"/>
    <property type="match status" value="1"/>
</dbReference>
<dbReference type="GO" id="GO:0008081">
    <property type="term" value="F:phosphoric diester hydrolase activity"/>
    <property type="evidence" value="ECO:0007669"/>
    <property type="project" value="TreeGrafter"/>
</dbReference>
<dbReference type="GO" id="GO:0008311">
    <property type="term" value="F:double-stranded DNA 3'-5' DNA exonuclease activity"/>
    <property type="evidence" value="ECO:0007669"/>
    <property type="project" value="TreeGrafter"/>
</dbReference>
<evidence type="ECO:0000256" key="2">
    <source>
        <dbReference type="ARBA" id="ARBA00007092"/>
    </source>
</evidence>
<protein>
    <recommendedName>
        <fullName evidence="6">Endonuclease/exonuclease/phosphatase domain-containing protein</fullName>
    </recommendedName>
</protein>
<dbReference type="FunFam" id="3.60.10.10:FF:000026">
    <property type="entry name" value="Exodeoxyribonuclease III"/>
    <property type="match status" value="1"/>
</dbReference>
<comment type="caution">
    <text evidence="7">The sequence shown here is derived from an EMBL/GenBank/DDBJ whole genome shotgun (WGS) entry which is preliminary data.</text>
</comment>
<dbReference type="EMBL" id="BARU01000015">
    <property type="protein sequence ID" value="GAH25469.1"/>
    <property type="molecule type" value="Genomic_DNA"/>
</dbReference>
<evidence type="ECO:0000256" key="3">
    <source>
        <dbReference type="ARBA" id="ARBA00022723"/>
    </source>
</evidence>
<dbReference type="InterPro" id="IPR020847">
    <property type="entry name" value="AP_endonuclease_F1_BS"/>
</dbReference>
<reference evidence="7" key="1">
    <citation type="journal article" date="2014" name="Front. Microbiol.">
        <title>High frequency of phylogenetically diverse reductive dehalogenase-homologous genes in deep subseafloor sedimentary metagenomes.</title>
        <authorList>
            <person name="Kawai M."/>
            <person name="Futagami T."/>
            <person name="Toyoda A."/>
            <person name="Takaki Y."/>
            <person name="Nishi S."/>
            <person name="Hori S."/>
            <person name="Arai W."/>
            <person name="Tsubouchi T."/>
            <person name="Morono Y."/>
            <person name="Uchiyama I."/>
            <person name="Ito T."/>
            <person name="Fujiyama A."/>
            <person name="Inagaki F."/>
            <person name="Takami H."/>
        </authorList>
    </citation>
    <scope>NUCLEOTIDE SEQUENCE</scope>
    <source>
        <strain evidence="7">Expedition CK06-06</strain>
    </source>
</reference>
<name>X1F7Y1_9ZZZZ</name>
<dbReference type="AlphaFoldDB" id="X1F7Y1"/>
<keyword evidence="3" id="KW-0479">Metal-binding</keyword>
<dbReference type="InterPro" id="IPR005135">
    <property type="entry name" value="Endo/exonuclease/phosphatase"/>
</dbReference>
<dbReference type="InterPro" id="IPR004808">
    <property type="entry name" value="AP_endonuc_1"/>
</dbReference>
<organism evidence="7">
    <name type="scientific">marine sediment metagenome</name>
    <dbReference type="NCBI Taxonomy" id="412755"/>
    <lineage>
        <taxon>unclassified sequences</taxon>
        <taxon>metagenomes</taxon>
        <taxon>ecological metagenomes</taxon>
    </lineage>
</organism>
<dbReference type="GO" id="GO:0003677">
    <property type="term" value="F:DNA binding"/>
    <property type="evidence" value="ECO:0007669"/>
    <property type="project" value="InterPro"/>
</dbReference>
<feature type="domain" description="Endonuclease/exonuclease/phosphatase" evidence="6">
    <location>
        <begin position="10"/>
        <end position="251"/>
    </location>
</feature>
<keyword evidence="4" id="KW-0378">Hydrolase</keyword>
<dbReference type="GO" id="GO:0003906">
    <property type="term" value="F:DNA-(apurinic or apyrimidinic site) endonuclease activity"/>
    <property type="evidence" value="ECO:0007669"/>
    <property type="project" value="TreeGrafter"/>
</dbReference>
<dbReference type="PANTHER" id="PTHR22748:SF6">
    <property type="entry name" value="DNA-(APURINIC OR APYRIMIDINIC SITE) ENDONUCLEASE"/>
    <property type="match status" value="1"/>
</dbReference>
<dbReference type="InterPro" id="IPR036691">
    <property type="entry name" value="Endo/exonu/phosph_ase_sf"/>
</dbReference>
<dbReference type="CDD" id="cd09085">
    <property type="entry name" value="Mth212-like_AP-endo"/>
    <property type="match status" value="1"/>
</dbReference>
<sequence length="262" mass="31148">MKGARKMKLLSWNVNGLRAIYKKNFLEWFIEKNADIFCVQETKAHREQLPDDLIEREGYSSYFAQAEKKGYSGVALWTRKKPESTSYQLNIPRFDLEGRLIQADYSEFTLFNIYFPNGKASRERLQFKLDFYETILKKMDDLLKQEKKIIICGDVNTAHREIDLARPKENEKISGFLPEERAWIDRLIERGFIDAFRKIHSENGHYSWWDYKTRARERNIGWRIDYFFISNNLKEHLKSAFIESEVLGSDHCPIGIELDFNH</sequence>
<keyword evidence="5" id="KW-0460">Magnesium</keyword>
<dbReference type="GO" id="GO:0046872">
    <property type="term" value="F:metal ion binding"/>
    <property type="evidence" value="ECO:0007669"/>
    <property type="project" value="UniProtKB-KW"/>
</dbReference>
<proteinExistence type="inferred from homology"/>
<evidence type="ECO:0000259" key="6">
    <source>
        <dbReference type="Pfam" id="PF03372"/>
    </source>
</evidence>
<dbReference type="NCBIfam" id="TIGR00633">
    <property type="entry name" value="xth"/>
    <property type="match status" value="1"/>
</dbReference>
<dbReference type="PANTHER" id="PTHR22748">
    <property type="entry name" value="AP ENDONUCLEASE"/>
    <property type="match status" value="1"/>
</dbReference>
<dbReference type="PROSITE" id="PS51435">
    <property type="entry name" value="AP_NUCLEASE_F1_4"/>
    <property type="match status" value="1"/>
</dbReference>
<evidence type="ECO:0000256" key="4">
    <source>
        <dbReference type="ARBA" id="ARBA00022801"/>
    </source>
</evidence>
<evidence type="ECO:0000256" key="1">
    <source>
        <dbReference type="ARBA" id="ARBA00001946"/>
    </source>
</evidence>